<keyword evidence="3" id="KW-1185">Reference proteome</keyword>
<feature type="transmembrane region" description="Helical" evidence="1">
    <location>
        <begin position="7"/>
        <end position="27"/>
    </location>
</feature>
<name>A0A6B0TDH6_9EURY</name>
<dbReference type="EMBL" id="WUUT01000002">
    <property type="protein sequence ID" value="MXR51249.1"/>
    <property type="molecule type" value="Genomic_DNA"/>
</dbReference>
<evidence type="ECO:0000313" key="2">
    <source>
        <dbReference type="EMBL" id="MXR51249.1"/>
    </source>
</evidence>
<reference evidence="2 3" key="1">
    <citation type="submission" date="2019-12" db="EMBL/GenBank/DDBJ databases">
        <title>Isolation and characterization of three novel carbon monoxide-oxidizing members of Halobacteria from salione crusts and soils.</title>
        <authorList>
            <person name="Myers M.R."/>
            <person name="King G.M."/>
        </authorList>
    </citation>
    <scope>NUCLEOTIDE SEQUENCE [LARGE SCALE GENOMIC DNA]</scope>
    <source>
        <strain evidence="2 3">WSH3</strain>
    </source>
</reference>
<accession>A0A6B0TDH6</accession>
<comment type="caution">
    <text evidence="2">The sequence shown here is derived from an EMBL/GenBank/DDBJ whole genome shotgun (WGS) entry which is preliminary data.</text>
</comment>
<sequence>MNDRRRFRTGIGGLCLGNGLLAVGFVFDQSLPGIVRLAVVAGATLGVVGPVIILYASLSDSEQFGFAGSGVKRRAPTGVLVSGLLTVVAGSLNLARVLVG</sequence>
<protein>
    <submittedName>
        <fullName evidence="2">Uncharacterized protein</fullName>
    </submittedName>
</protein>
<organism evidence="2 3">
    <name type="scientific">Halovenus carboxidivorans</name>
    <dbReference type="NCBI Taxonomy" id="2692199"/>
    <lineage>
        <taxon>Archaea</taxon>
        <taxon>Methanobacteriati</taxon>
        <taxon>Methanobacteriota</taxon>
        <taxon>Stenosarchaea group</taxon>
        <taxon>Halobacteria</taxon>
        <taxon>Halobacteriales</taxon>
        <taxon>Haloarculaceae</taxon>
        <taxon>Halovenus</taxon>
    </lineage>
</organism>
<feature type="transmembrane region" description="Helical" evidence="1">
    <location>
        <begin position="33"/>
        <end position="58"/>
    </location>
</feature>
<evidence type="ECO:0000313" key="3">
    <source>
        <dbReference type="Proteomes" id="UP000466535"/>
    </source>
</evidence>
<dbReference type="RefSeq" id="WP_159763392.1">
    <property type="nucleotide sequence ID" value="NZ_WUUT01000002.1"/>
</dbReference>
<dbReference type="AlphaFoldDB" id="A0A6B0TDH6"/>
<gene>
    <name evidence="2" type="ORF">GRX03_06480</name>
</gene>
<evidence type="ECO:0000256" key="1">
    <source>
        <dbReference type="SAM" id="Phobius"/>
    </source>
</evidence>
<feature type="transmembrane region" description="Helical" evidence="1">
    <location>
        <begin position="79"/>
        <end position="99"/>
    </location>
</feature>
<keyword evidence="1" id="KW-0472">Membrane</keyword>
<proteinExistence type="predicted"/>
<keyword evidence="1" id="KW-0812">Transmembrane</keyword>
<keyword evidence="1" id="KW-1133">Transmembrane helix</keyword>
<dbReference type="Proteomes" id="UP000466535">
    <property type="component" value="Unassembled WGS sequence"/>
</dbReference>